<dbReference type="GO" id="GO:0016758">
    <property type="term" value="F:hexosyltransferase activity"/>
    <property type="evidence" value="ECO:0007669"/>
    <property type="project" value="UniProtKB-ARBA"/>
</dbReference>
<dbReference type="eggNOG" id="COG0463">
    <property type="taxonomic scope" value="Bacteria"/>
</dbReference>
<dbReference type="HOGENOM" id="CLU_025996_0_3_6"/>
<sequence>MNSLVSIIMPTYNSSKYIEDSINSILKQTYKHWELIITDDHSNDNTFDIISKYSLIYPQIKIFKHEKNLGAGAARNNSIEHSSGRFIAFLDSDDLWHPNKLEKQISFMLKKECALSYSYYQKINEDGQLKGIIKAPKFTNSKKLLFTNVIGCLTAIYDTQKVGKLYMPLIRRRQDMALWLKIMNISGNAYGIPEILAYYRVSKNSLSGNKYNAAKSQWHLYRNILTLGFVKSSIYFISYAFFGLIKKFK</sequence>
<evidence type="ECO:0000259" key="2">
    <source>
        <dbReference type="Pfam" id="PF00535"/>
    </source>
</evidence>
<proteinExistence type="predicted"/>
<dbReference type="SUPFAM" id="SSF53448">
    <property type="entry name" value="Nucleotide-diphospho-sugar transferases"/>
    <property type="match status" value="1"/>
</dbReference>
<dbReference type="Gene3D" id="3.90.550.10">
    <property type="entry name" value="Spore Coat Polysaccharide Biosynthesis Protein SpsA, Chain A"/>
    <property type="match status" value="1"/>
</dbReference>
<name>D3V701_XENBS</name>
<keyword evidence="3" id="KW-0808">Transferase</keyword>
<keyword evidence="1" id="KW-0812">Transmembrane</keyword>
<dbReference type="PATRIC" id="fig|406818.4.peg.3894"/>
<organism evidence="3 4">
    <name type="scientific">Xenorhabdus bovienii (strain SS-2004)</name>
    <name type="common">Xenorhabdus nematophila subsp. bovienii</name>
    <dbReference type="NCBI Taxonomy" id="406818"/>
    <lineage>
        <taxon>Bacteria</taxon>
        <taxon>Pseudomonadati</taxon>
        <taxon>Pseudomonadota</taxon>
        <taxon>Gammaproteobacteria</taxon>
        <taxon>Enterobacterales</taxon>
        <taxon>Morganellaceae</taxon>
        <taxon>Xenorhabdus</taxon>
    </lineage>
</organism>
<evidence type="ECO:0000313" key="3">
    <source>
        <dbReference type="EMBL" id="CBJ83430.1"/>
    </source>
</evidence>
<dbReference type="KEGG" id="xbo:XBJ1_4327"/>
<feature type="transmembrane region" description="Helical" evidence="1">
    <location>
        <begin position="178"/>
        <end position="200"/>
    </location>
</feature>
<dbReference type="PANTHER" id="PTHR22916">
    <property type="entry name" value="GLYCOSYLTRANSFERASE"/>
    <property type="match status" value="1"/>
</dbReference>
<gene>
    <name evidence="3" type="ordered locus">XBJ1_4327</name>
</gene>
<dbReference type="Pfam" id="PF00535">
    <property type="entry name" value="Glycos_transf_2"/>
    <property type="match status" value="1"/>
</dbReference>
<keyword evidence="1" id="KW-0472">Membrane</keyword>
<keyword evidence="1" id="KW-1133">Transmembrane helix</keyword>
<dbReference type="RefSeq" id="WP_012990563.1">
    <property type="nucleotide sequence ID" value="NC_013892.1"/>
</dbReference>
<accession>D3V701</accession>
<reference evidence="3" key="1">
    <citation type="journal article" date="2011" name="PLoS ONE">
        <title>The entomopathogenic bacterial endosymbionts xenorhabdus and photorhabdus: convergent lifestyles from divergent genomes.</title>
        <authorList>
            <person name="Chaston J.M."/>
            <person name="Suen G."/>
            <person name="Tucker S.L."/>
            <person name="Andersen A.W."/>
            <person name="Bhasin A."/>
            <person name="Bode E."/>
            <person name="Bode H.B."/>
            <person name="Brachmann A.O."/>
            <person name="Cowles C.E."/>
            <person name="Cowles K.N."/>
            <person name="Darby C."/>
            <person name="de Leon L."/>
            <person name="Drace K."/>
            <person name="Du Z."/>
            <person name="Givaudan A."/>
            <person name="Herbert Tran E.E."/>
            <person name="Jewell K.A."/>
            <person name="Knack J.J."/>
            <person name="Krasomil-Osterfeld K.C."/>
            <person name="Kukor R."/>
            <person name="Lanois A."/>
            <person name="Latreille P."/>
            <person name="Leimgruber N.K."/>
            <person name="Lipke C.M."/>
            <person name="Liu R."/>
            <person name="Lu X."/>
            <person name="Martens E.C."/>
            <person name="Marri P.R."/>
            <person name="Medigue C."/>
            <person name="Menard M.L."/>
            <person name="Miller N.M."/>
            <person name="Morales-Soto N."/>
            <person name="Norton S."/>
            <person name="Ogier J.C."/>
            <person name="Orchard S.S."/>
            <person name="Park D."/>
            <person name="Park Y."/>
            <person name="Qurollo B.A."/>
            <person name="Sugar D.R."/>
            <person name="Richards G.R."/>
            <person name="Rouy Z."/>
            <person name="Slominski B."/>
            <person name="Slominski K."/>
            <person name="Snyder H."/>
            <person name="Tjaden B.C."/>
            <person name="van der Hoeven R."/>
            <person name="Welch R.D."/>
            <person name="Wheeler C."/>
            <person name="Xiang B."/>
            <person name="Barbazuk B."/>
            <person name="Gaudriault S."/>
            <person name="Goodner B."/>
            <person name="Slater S.C."/>
            <person name="Forst S."/>
            <person name="Goldman B.S."/>
            <person name="Goodrich-Blair H."/>
        </authorList>
    </citation>
    <scope>NUCLEOTIDE SEQUENCE [LARGE SCALE GENOMIC DNA]</scope>
    <source>
        <strain evidence="3">SS-2004</strain>
    </source>
</reference>
<dbReference type="AlphaFoldDB" id="D3V701"/>
<evidence type="ECO:0000313" key="4">
    <source>
        <dbReference type="Proteomes" id="UP000002045"/>
    </source>
</evidence>
<feature type="domain" description="Glycosyltransferase 2-like" evidence="2">
    <location>
        <begin position="6"/>
        <end position="131"/>
    </location>
</feature>
<dbReference type="InterPro" id="IPR029044">
    <property type="entry name" value="Nucleotide-diphossugar_trans"/>
</dbReference>
<evidence type="ECO:0000256" key="1">
    <source>
        <dbReference type="SAM" id="Phobius"/>
    </source>
</evidence>
<dbReference type="InterPro" id="IPR001173">
    <property type="entry name" value="Glyco_trans_2-like"/>
</dbReference>
<dbReference type="STRING" id="406818.XBJ1_4327"/>
<feature type="transmembrane region" description="Helical" evidence="1">
    <location>
        <begin position="220"/>
        <end position="245"/>
    </location>
</feature>
<protein>
    <submittedName>
        <fullName evidence="3">Putative teichuronic acid biosynthesis glycosyl transferase tuaG</fullName>
    </submittedName>
</protein>
<dbReference type="CAZy" id="GT2">
    <property type="family name" value="Glycosyltransferase Family 2"/>
</dbReference>
<dbReference type="EMBL" id="FN667741">
    <property type="protein sequence ID" value="CBJ83430.1"/>
    <property type="molecule type" value="Genomic_DNA"/>
</dbReference>
<dbReference type="Proteomes" id="UP000002045">
    <property type="component" value="Chromosome"/>
</dbReference>
<dbReference type="PANTHER" id="PTHR22916:SF3">
    <property type="entry name" value="UDP-GLCNAC:BETAGAL BETA-1,3-N-ACETYLGLUCOSAMINYLTRANSFERASE-LIKE PROTEIN 1"/>
    <property type="match status" value="1"/>
</dbReference>